<dbReference type="InterPro" id="IPR036890">
    <property type="entry name" value="HATPase_C_sf"/>
</dbReference>
<comment type="subcellular location">
    <subcellularLocation>
        <location evidence="2">Cell membrane</location>
        <topology evidence="2">Multi-pass membrane protein</topology>
    </subcellularLocation>
</comment>
<feature type="transmembrane region" description="Helical" evidence="10">
    <location>
        <begin position="6"/>
        <end position="26"/>
    </location>
</feature>
<dbReference type="AlphaFoldDB" id="A0A9Q4L6F9"/>
<dbReference type="EC" id="2.7.13.3" evidence="3"/>
<dbReference type="InterPro" id="IPR013656">
    <property type="entry name" value="PAS_4"/>
</dbReference>
<evidence type="ECO:0000256" key="2">
    <source>
        <dbReference type="ARBA" id="ARBA00004651"/>
    </source>
</evidence>
<feature type="transmembrane region" description="Helical" evidence="10">
    <location>
        <begin position="102"/>
        <end position="124"/>
    </location>
</feature>
<feature type="transmembrane region" description="Helical" evidence="10">
    <location>
        <begin position="38"/>
        <end position="58"/>
    </location>
</feature>
<dbReference type="SUPFAM" id="SSF55874">
    <property type="entry name" value="ATPase domain of HSP90 chaperone/DNA topoisomerase II/histidine kinase"/>
    <property type="match status" value="1"/>
</dbReference>
<dbReference type="Pfam" id="PF02518">
    <property type="entry name" value="HATPase_c"/>
    <property type="match status" value="1"/>
</dbReference>
<dbReference type="PROSITE" id="PS50113">
    <property type="entry name" value="PAC"/>
    <property type="match status" value="1"/>
</dbReference>
<dbReference type="GO" id="GO:0000155">
    <property type="term" value="F:phosphorelay sensor kinase activity"/>
    <property type="evidence" value="ECO:0007669"/>
    <property type="project" value="InterPro"/>
</dbReference>
<keyword evidence="6" id="KW-0808">Transferase</keyword>
<dbReference type="SUPFAM" id="SSF47384">
    <property type="entry name" value="Homodimeric domain of signal transducing histidine kinase"/>
    <property type="match status" value="1"/>
</dbReference>
<dbReference type="GO" id="GO:0005886">
    <property type="term" value="C:plasma membrane"/>
    <property type="evidence" value="ECO:0007669"/>
    <property type="project" value="UniProtKB-SubCell"/>
</dbReference>
<feature type="transmembrane region" description="Helical" evidence="10">
    <location>
        <begin position="144"/>
        <end position="163"/>
    </location>
</feature>
<dbReference type="InterPro" id="IPR000014">
    <property type="entry name" value="PAS"/>
</dbReference>
<dbReference type="InterPro" id="IPR035965">
    <property type="entry name" value="PAS-like_dom_sf"/>
</dbReference>
<keyword evidence="7" id="KW-0547">Nucleotide-binding</keyword>
<dbReference type="InterPro" id="IPR004358">
    <property type="entry name" value="Sig_transdc_His_kin-like_C"/>
</dbReference>
<dbReference type="InterPro" id="IPR036097">
    <property type="entry name" value="HisK_dim/P_sf"/>
</dbReference>
<dbReference type="Proteomes" id="UP001154061">
    <property type="component" value="Unassembled WGS sequence"/>
</dbReference>
<dbReference type="SMART" id="SM00387">
    <property type="entry name" value="HATPase_c"/>
    <property type="match status" value="1"/>
</dbReference>
<sequence length="556" mass="61269">MTYEFTPLALPYIAATVICTVLLATIWHHRDRRGAKGFILDIVGVIVLSVTVTLQLSATVESLKLFWWNWRFMAGPFMAIGYLLMAVEYTNNEEYITYRNGAVLAVVPVLAQFAAWTNHSHGLLYSASFDPTTGLLIPAFEPLYWVYAAVMMAYLGLGVYLLVRLFRSLPGFEKQVGILVATILFVTLGLVVWWLGLVTLDTLALTSTVKVVGFYIAVDRLQLLDIVPVARTKVIDNMQDAVFVVNAANRIVDANPSAKRFAGTDVVVGDPLEDVFPSPVISEFDDVSEAQSELSIDIDGEPRHFAIQISPLTSSRGKRTGRLIVLRDVTQLKNRERELTVLNRIVRHDIRNEMNVITGRGDLLSEHVEPDGEDHLDLMLESSNHVIELTEVVGDLMETLTTDGDLDVKPVHLEPVVWNQLEKARTSYPQAEFELGDYSSSAPVVRANEMLSSVFTNLLNNAVLHNGSDTPRVVVSVEDRDETVRVRVSDNGPGVPDGQREEIFGRGEKGLESEGTGVGLYLVATLVGGYGGDVWVETADQGGASFVVELPKVETP</sequence>
<evidence type="ECO:0000256" key="6">
    <source>
        <dbReference type="ARBA" id="ARBA00022679"/>
    </source>
</evidence>
<proteinExistence type="predicted"/>
<dbReference type="PANTHER" id="PTHR44936:SF10">
    <property type="entry name" value="SENSOR PROTEIN RSTB"/>
    <property type="match status" value="1"/>
</dbReference>
<dbReference type="InterPro" id="IPR050980">
    <property type="entry name" value="2C_sensor_his_kinase"/>
</dbReference>
<keyword evidence="10" id="KW-0472">Membrane</keyword>
<feature type="domain" description="Histidine kinase" evidence="11">
    <location>
        <begin position="345"/>
        <end position="554"/>
    </location>
</feature>
<reference evidence="13" key="1">
    <citation type="submission" date="2022-06" db="EMBL/GenBank/DDBJ databases">
        <title>Natrinema sp. a new haloarchaeum isolate from saline soil.</title>
        <authorList>
            <person name="Strakova D."/>
            <person name="Galisteo C."/>
            <person name="Sanchez-Porro C."/>
            <person name="Ventosa A."/>
        </authorList>
    </citation>
    <scope>NUCLEOTIDE SEQUENCE</scope>
    <source>
        <strain evidence="13">S1CR25-10</strain>
    </source>
</reference>
<protein>
    <recommendedName>
        <fullName evidence="3">histidine kinase</fullName>
        <ecNumber evidence="3">2.7.13.3</ecNumber>
    </recommendedName>
</protein>
<dbReference type="PANTHER" id="PTHR44936">
    <property type="entry name" value="SENSOR PROTEIN CREC"/>
    <property type="match status" value="1"/>
</dbReference>
<keyword evidence="10" id="KW-1133">Transmembrane helix</keyword>
<comment type="catalytic activity">
    <reaction evidence="1">
        <text>ATP + protein L-histidine = ADP + protein N-phospho-L-histidine.</text>
        <dbReference type="EC" id="2.7.13.3"/>
    </reaction>
</comment>
<accession>A0A9Q4L6F9</accession>
<dbReference type="PRINTS" id="PR00344">
    <property type="entry name" value="BCTRLSENSOR"/>
</dbReference>
<keyword evidence="8" id="KW-0418">Kinase</keyword>
<dbReference type="Gene3D" id="3.30.450.20">
    <property type="entry name" value="PAS domain"/>
    <property type="match status" value="1"/>
</dbReference>
<dbReference type="SUPFAM" id="SSF55785">
    <property type="entry name" value="PYP-like sensor domain (PAS domain)"/>
    <property type="match status" value="1"/>
</dbReference>
<dbReference type="RefSeq" id="WP_277521675.1">
    <property type="nucleotide sequence ID" value="NZ_JAMQOT010000003.1"/>
</dbReference>
<evidence type="ECO:0000313" key="13">
    <source>
        <dbReference type="EMBL" id="MDF9746156.1"/>
    </source>
</evidence>
<dbReference type="NCBIfam" id="TIGR00229">
    <property type="entry name" value="sensory_box"/>
    <property type="match status" value="1"/>
</dbReference>
<organism evidence="13 14">
    <name type="scientific">Natrinema salsiterrestre</name>
    <dbReference type="NCBI Taxonomy" id="2950540"/>
    <lineage>
        <taxon>Archaea</taxon>
        <taxon>Methanobacteriati</taxon>
        <taxon>Methanobacteriota</taxon>
        <taxon>Stenosarchaea group</taxon>
        <taxon>Halobacteria</taxon>
        <taxon>Halobacteriales</taxon>
        <taxon>Natrialbaceae</taxon>
        <taxon>Natrinema</taxon>
    </lineage>
</organism>
<dbReference type="GO" id="GO:0005524">
    <property type="term" value="F:ATP binding"/>
    <property type="evidence" value="ECO:0007669"/>
    <property type="project" value="UniProtKB-KW"/>
</dbReference>
<evidence type="ECO:0000259" key="12">
    <source>
        <dbReference type="PROSITE" id="PS50113"/>
    </source>
</evidence>
<evidence type="ECO:0000256" key="4">
    <source>
        <dbReference type="ARBA" id="ARBA00022475"/>
    </source>
</evidence>
<keyword evidence="4" id="KW-1003">Cell membrane</keyword>
<evidence type="ECO:0000259" key="11">
    <source>
        <dbReference type="PROSITE" id="PS50109"/>
    </source>
</evidence>
<evidence type="ECO:0000256" key="5">
    <source>
        <dbReference type="ARBA" id="ARBA00022553"/>
    </source>
</evidence>
<evidence type="ECO:0000313" key="14">
    <source>
        <dbReference type="Proteomes" id="UP001154061"/>
    </source>
</evidence>
<evidence type="ECO:0000256" key="3">
    <source>
        <dbReference type="ARBA" id="ARBA00012438"/>
    </source>
</evidence>
<dbReference type="Gene3D" id="3.30.565.10">
    <property type="entry name" value="Histidine kinase-like ATPase, C-terminal domain"/>
    <property type="match status" value="1"/>
</dbReference>
<dbReference type="InterPro" id="IPR005467">
    <property type="entry name" value="His_kinase_dom"/>
</dbReference>
<feature type="transmembrane region" description="Helical" evidence="10">
    <location>
        <begin position="175"/>
        <end position="196"/>
    </location>
</feature>
<evidence type="ECO:0000256" key="7">
    <source>
        <dbReference type="ARBA" id="ARBA00022741"/>
    </source>
</evidence>
<evidence type="ECO:0000256" key="9">
    <source>
        <dbReference type="ARBA" id="ARBA00022840"/>
    </source>
</evidence>
<dbReference type="Pfam" id="PF08448">
    <property type="entry name" value="PAS_4"/>
    <property type="match status" value="1"/>
</dbReference>
<dbReference type="InterPro" id="IPR000700">
    <property type="entry name" value="PAS-assoc_C"/>
</dbReference>
<dbReference type="InterPro" id="IPR031621">
    <property type="entry name" value="HisKA_7TM"/>
</dbReference>
<keyword evidence="14" id="KW-1185">Reference proteome</keyword>
<dbReference type="CDD" id="cd00130">
    <property type="entry name" value="PAS"/>
    <property type="match status" value="1"/>
</dbReference>
<dbReference type="PROSITE" id="PS50109">
    <property type="entry name" value="HIS_KIN"/>
    <property type="match status" value="1"/>
</dbReference>
<keyword evidence="10" id="KW-0812">Transmembrane</keyword>
<dbReference type="InterPro" id="IPR003594">
    <property type="entry name" value="HATPase_dom"/>
</dbReference>
<evidence type="ECO:0000256" key="10">
    <source>
        <dbReference type="SAM" id="Phobius"/>
    </source>
</evidence>
<dbReference type="CDD" id="cd00082">
    <property type="entry name" value="HisKA"/>
    <property type="match status" value="1"/>
</dbReference>
<evidence type="ECO:0000256" key="1">
    <source>
        <dbReference type="ARBA" id="ARBA00000085"/>
    </source>
</evidence>
<feature type="transmembrane region" description="Helical" evidence="10">
    <location>
        <begin position="70"/>
        <end position="90"/>
    </location>
</feature>
<dbReference type="EMBL" id="JAMQOT010000003">
    <property type="protein sequence ID" value="MDF9746156.1"/>
    <property type="molecule type" value="Genomic_DNA"/>
</dbReference>
<dbReference type="InterPro" id="IPR003661">
    <property type="entry name" value="HisK_dim/P_dom"/>
</dbReference>
<keyword evidence="9 13" id="KW-0067">ATP-binding</keyword>
<comment type="caution">
    <text evidence="13">The sequence shown here is derived from an EMBL/GenBank/DDBJ whole genome shotgun (WGS) entry which is preliminary data.</text>
</comment>
<keyword evidence="5" id="KW-0597">Phosphoprotein</keyword>
<evidence type="ECO:0000256" key="8">
    <source>
        <dbReference type="ARBA" id="ARBA00022777"/>
    </source>
</evidence>
<name>A0A9Q4L6F9_9EURY</name>
<gene>
    <name evidence="13" type="ORF">NDI89_11240</name>
</gene>
<dbReference type="Pfam" id="PF16927">
    <property type="entry name" value="HisKA_7TM"/>
    <property type="match status" value="1"/>
</dbReference>
<feature type="domain" description="PAC" evidence="12">
    <location>
        <begin position="288"/>
        <end position="341"/>
    </location>
</feature>